<evidence type="ECO:0000256" key="1">
    <source>
        <dbReference type="SAM" id="MobiDB-lite"/>
    </source>
</evidence>
<feature type="compositionally biased region" description="Acidic residues" evidence="1">
    <location>
        <begin position="515"/>
        <end position="532"/>
    </location>
</feature>
<name>A0AAD6Z8J5_9AGAR</name>
<keyword evidence="3" id="KW-1185">Reference proteome</keyword>
<comment type="caution">
    <text evidence="2">The sequence shown here is derived from an EMBL/GenBank/DDBJ whole genome shotgun (WGS) entry which is preliminary data.</text>
</comment>
<feature type="region of interest" description="Disordered" evidence="1">
    <location>
        <begin position="377"/>
        <end position="404"/>
    </location>
</feature>
<dbReference type="EMBL" id="JARIHO010000073">
    <property type="protein sequence ID" value="KAJ7312292.1"/>
    <property type="molecule type" value="Genomic_DNA"/>
</dbReference>
<feature type="region of interest" description="Disordered" evidence="1">
    <location>
        <begin position="419"/>
        <end position="441"/>
    </location>
</feature>
<feature type="compositionally biased region" description="Acidic residues" evidence="1">
    <location>
        <begin position="491"/>
        <end position="508"/>
    </location>
</feature>
<protein>
    <submittedName>
        <fullName evidence="2">Uncharacterized protein</fullName>
    </submittedName>
</protein>
<organism evidence="2 3">
    <name type="scientific">Mycena albidolilacea</name>
    <dbReference type="NCBI Taxonomy" id="1033008"/>
    <lineage>
        <taxon>Eukaryota</taxon>
        <taxon>Fungi</taxon>
        <taxon>Dikarya</taxon>
        <taxon>Basidiomycota</taxon>
        <taxon>Agaricomycotina</taxon>
        <taxon>Agaricomycetes</taxon>
        <taxon>Agaricomycetidae</taxon>
        <taxon>Agaricales</taxon>
        <taxon>Marasmiineae</taxon>
        <taxon>Mycenaceae</taxon>
        <taxon>Mycena</taxon>
    </lineage>
</organism>
<reference evidence="2" key="1">
    <citation type="submission" date="2023-03" db="EMBL/GenBank/DDBJ databases">
        <title>Massive genome expansion in bonnet fungi (Mycena s.s.) driven by repeated elements and novel gene families across ecological guilds.</title>
        <authorList>
            <consortium name="Lawrence Berkeley National Laboratory"/>
            <person name="Harder C.B."/>
            <person name="Miyauchi S."/>
            <person name="Viragh M."/>
            <person name="Kuo A."/>
            <person name="Thoen E."/>
            <person name="Andreopoulos B."/>
            <person name="Lu D."/>
            <person name="Skrede I."/>
            <person name="Drula E."/>
            <person name="Henrissat B."/>
            <person name="Morin E."/>
            <person name="Kohler A."/>
            <person name="Barry K."/>
            <person name="LaButti K."/>
            <person name="Morin E."/>
            <person name="Salamov A."/>
            <person name="Lipzen A."/>
            <person name="Mereny Z."/>
            <person name="Hegedus B."/>
            <person name="Baldrian P."/>
            <person name="Stursova M."/>
            <person name="Weitz H."/>
            <person name="Taylor A."/>
            <person name="Grigoriev I.V."/>
            <person name="Nagy L.G."/>
            <person name="Martin F."/>
            <person name="Kauserud H."/>
        </authorList>
    </citation>
    <scope>NUCLEOTIDE SEQUENCE</scope>
    <source>
        <strain evidence="2">CBHHK002</strain>
    </source>
</reference>
<sequence>MAWLRILHGMPIRHLWAPPQLGRLPMRVAMYFPTPSAAAVDRSLFHRPVPAPFADAVRAAQLPLELVLRTPLRLTHKDEAGRSTRTAAEPDDASDLPYARVDASWSLWEAAGSALASSAFGKIKGLKGFALCRRVECIPPMHPGTLHCYLGWRGAAPAHVLVDSGRHASLSWGRELDAAARLSLFPWQRGGICYALIMCIRMPSGVEEANIWLEVIARLPLWRAHMPSARTGVAPALRLGPRVWGWTSHSTSHLPVGELFTETQMLTLTSFTPWGHRKGRSWWARLYQRPACYRSGMLLVMVYPPASSTFPSPTPLHLLITRPALFVSIARFLPLISVAPPDPTASNFLFRNPSVDDSHPLSRRRVEAHPYWRAPGVRDAPGLASSREATKPKPRLDKPSQAKSLASRGLGLGLGVTEAQAHGSSRGLEGPRRGQNDGTAPILNCDKLVDGQHYRAVQQYLQGRRRTMCGELNIFSVFPFGYSKSALVDDTGCDDEEDADDDGKEDDDKEKSWDDLLEEDPDNYDPDYDMDI</sequence>
<gene>
    <name evidence="2" type="ORF">DFH08DRAFT_822329</name>
</gene>
<feature type="compositionally biased region" description="Basic and acidic residues" evidence="1">
    <location>
        <begin position="388"/>
        <end position="400"/>
    </location>
</feature>
<proteinExistence type="predicted"/>
<feature type="region of interest" description="Disordered" evidence="1">
    <location>
        <begin position="489"/>
        <end position="532"/>
    </location>
</feature>
<dbReference type="Proteomes" id="UP001218218">
    <property type="component" value="Unassembled WGS sequence"/>
</dbReference>
<evidence type="ECO:0000313" key="3">
    <source>
        <dbReference type="Proteomes" id="UP001218218"/>
    </source>
</evidence>
<dbReference type="AlphaFoldDB" id="A0AAD6Z8J5"/>
<accession>A0AAD6Z8J5</accession>
<evidence type="ECO:0000313" key="2">
    <source>
        <dbReference type="EMBL" id="KAJ7312292.1"/>
    </source>
</evidence>